<dbReference type="Proteomes" id="UP000321935">
    <property type="component" value="Unassembled WGS sequence"/>
</dbReference>
<feature type="domain" description="GIY-YIG" evidence="1">
    <location>
        <begin position="1"/>
        <end position="75"/>
    </location>
</feature>
<dbReference type="InterPro" id="IPR035901">
    <property type="entry name" value="GIY-YIG_endonuc_sf"/>
</dbReference>
<dbReference type="EMBL" id="VORW01000001">
    <property type="protein sequence ID" value="TXE14327.1"/>
    <property type="molecule type" value="Genomic_DNA"/>
</dbReference>
<reference evidence="2 3" key="1">
    <citation type="submission" date="2019-08" db="EMBL/GenBank/DDBJ databases">
        <title>Genomes sequence of Algoriphagus aquimarinus ACAM450.</title>
        <authorList>
            <person name="Bowman J.P."/>
        </authorList>
    </citation>
    <scope>NUCLEOTIDE SEQUENCE [LARGE SCALE GENOMIC DNA]</scope>
    <source>
        <strain evidence="2 3">ACAM 450</strain>
    </source>
</reference>
<sequence length="80" mass="9669">MFYAYVLKSKMHDYFYKGHCQDLDKRLAEHNAGKTQSNRPYLPFEIVYFEEFESESGAIQREKYFKTSRGRKFLKKMLTP</sequence>
<name>A0A5C7B1M8_9BACT</name>
<dbReference type="Gene3D" id="3.40.1440.10">
    <property type="entry name" value="GIY-YIG endonuclease"/>
    <property type="match status" value="1"/>
</dbReference>
<dbReference type="InterPro" id="IPR000305">
    <property type="entry name" value="GIY-YIG_endonuc"/>
</dbReference>
<evidence type="ECO:0000313" key="3">
    <source>
        <dbReference type="Proteomes" id="UP000321935"/>
    </source>
</evidence>
<gene>
    <name evidence="2" type="ORF">ESV85_01820</name>
</gene>
<dbReference type="Pfam" id="PF01541">
    <property type="entry name" value="GIY-YIG"/>
    <property type="match status" value="1"/>
</dbReference>
<dbReference type="AlphaFoldDB" id="A0A5C7B1M8"/>
<dbReference type="CDD" id="cd10449">
    <property type="entry name" value="GIY-YIG_SLX1_like"/>
    <property type="match status" value="1"/>
</dbReference>
<dbReference type="OrthoDB" id="1495241at2"/>
<organism evidence="2 3">
    <name type="scientific">Algoriphagus aquimarinus</name>
    <dbReference type="NCBI Taxonomy" id="237018"/>
    <lineage>
        <taxon>Bacteria</taxon>
        <taxon>Pseudomonadati</taxon>
        <taxon>Bacteroidota</taxon>
        <taxon>Cytophagia</taxon>
        <taxon>Cytophagales</taxon>
        <taxon>Cyclobacteriaceae</taxon>
        <taxon>Algoriphagus</taxon>
    </lineage>
</organism>
<proteinExistence type="predicted"/>
<comment type="caution">
    <text evidence="2">The sequence shown here is derived from an EMBL/GenBank/DDBJ whole genome shotgun (WGS) entry which is preliminary data.</text>
</comment>
<dbReference type="PROSITE" id="PS50164">
    <property type="entry name" value="GIY_YIG"/>
    <property type="match status" value="1"/>
</dbReference>
<dbReference type="RefSeq" id="WP_146914530.1">
    <property type="nucleotide sequence ID" value="NZ_VORW01000001.1"/>
</dbReference>
<evidence type="ECO:0000259" key="1">
    <source>
        <dbReference type="PROSITE" id="PS50164"/>
    </source>
</evidence>
<dbReference type="SUPFAM" id="SSF82771">
    <property type="entry name" value="GIY-YIG endonuclease"/>
    <property type="match status" value="1"/>
</dbReference>
<protein>
    <submittedName>
        <fullName evidence="2">GIY-YIG nuclease family protein</fullName>
    </submittedName>
</protein>
<evidence type="ECO:0000313" key="2">
    <source>
        <dbReference type="EMBL" id="TXE14327.1"/>
    </source>
</evidence>
<accession>A0A5C7B1M8</accession>